<proteinExistence type="predicted"/>
<protein>
    <submittedName>
        <fullName evidence="1">Asparagine synthase domain protein</fullName>
    </submittedName>
</protein>
<dbReference type="KEGG" id="nal:B005_2157"/>
<dbReference type="HOGENOM" id="CLU_3066795_0_0_11"/>
<evidence type="ECO:0000313" key="2">
    <source>
        <dbReference type="Proteomes" id="UP000003779"/>
    </source>
</evidence>
<dbReference type="STRING" id="1205910.B005_2157"/>
<reference evidence="2" key="2">
    <citation type="submission" date="2012-08" db="EMBL/GenBank/DDBJ databases">
        <title>Whole-genome sequence of Nocardiopsis alba strain ATCC BAA-2165 associated with honeybees.</title>
        <authorList>
            <person name="Qiao J."/>
            <person name="Chen L."/>
            <person name="Li Y."/>
            <person name="Wang J."/>
            <person name="Zhang W."/>
            <person name="Chen S."/>
        </authorList>
    </citation>
    <scope>NUCLEOTIDE SEQUENCE [LARGE SCALE GENOMIC DNA]</scope>
    <source>
        <strain evidence="2">ATCC BAA-2165 / BE74</strain>
    </source>
</reference>
<name>J7L3H3_NOCAA</name>
<gene>
    <name evidence="1" type="ordered locus">B005_2157</name>
</gene>
<sequence>MLSEGSPLFDEGLVGPDGLRAGVDRLVSGRYVEERDAKVLGVLSLYMSATAFLS</sequence>
<dbReference type="Proteomes" id="UP000003779">
    <property type="component" value="Chromosome"/>
</dbReference>
<dbReference type="AlphaFoldDB" id="J7L3H3"/>
<dbReference type="EMBL" id="CP003788">
    <property type="protein sequence ID" value="AFR05965.1"/>
    <property type="molecule type" value="Genomic_DNA"/>
</dbReference>
<dbReference type="PATRIC" id="fig|1205910.3.peg.2036"/>
<accession>J7L3H3</accession>
<organism evidence="1 2">
    <name type="scientific">Nocardiopsis alba (strain ATCC BAA-2165 / BE74)</name>
    <dbReference type="NCBI Taxonomy" id="1205910"/>
    <lineage>
        <taxon>Bacteria</taxon>
        <taxon>Bacillati</taxon>
        <taxon>Actinomycetota</taxon>
        <taxon>Actinomycetes</taxon>
        <taxon>Streptosporangiales</taxon>
        <taxon>Nocardiopsidaceae</taxon>
        <taxon>Nocardiopsis</taxon>
    </lineage>
</organism>
<reference evidence="1 2" key="1">
    <citation type="journal article" date="2012" name="J. Bacteriol.">
        <title>Whole-Genome Sequence of Nocardiopsis alba Strain ATCC BAA-2165, Associated with Honeybees.</title>
        <authorList>
            <person name="Qiao J."/>
            <person name="Chen L."/>
            <person name="Li Y."/>
            <person name="Wang J."/>
            <person name="Zhang W."/>
            <person name="Chen S."/>
        </authorList>
    </citation>
    <scope>NUCLEOTIDE SEQUENCE [LARGE SCALE GENOMIC DNA]</scope>
    <source>
        <strain evidence="2">ATCC BAA-2165 / BE74</strain>
    </source>
</reference>
<evidence type="ECO:0000313" key="1">
    <source>
        <dbReference type="EMBL" id="AFR05965.1"/>
    </source>
</evidence>